<dbReference type="GO" id="GO:0006887">
    <property type="term" value="P:exocytosis"/>
    <property type="evidence" value="ECO:0007669"/>
    <property type="project" value="TreeGrafter"/>
</dbReference>
<dbReference type="GO" id="GO:0006893">
    <property type="term" value="P:Golgi to plasma membrane transport"/>
    <property type="evidence" value="ECO:0007669"/>
    <property type="project" value="TreeGrafter"/>
</dbReference>
<reference evidence="3 4" key="1">
    <citation type="journal article" date="2016" name="Mol. Biol. Evol.">
        <title>Comparative Genomics of Early-Diverging Mushroom-Forming Fungi Provides Insights into the Origins of Lignocellulose Decay Capabilities.</title>
        <authorList>
            <person name="Nagy L.G."/>
            <person name="Riley R."/>
            <person name="Tritt A."/>
            <person name="Adam C."/>
            <person name="Daum C."/>
            <person name="Floudas D."/>
            <person name="Sun H."/>
            <person name="Yadav J.S."/>
            <person name="Pangilinan J."/>
            <person name="Larsson K.H."/>
            <person name="Matsuura K."/>
            <person name="Barry K."/>
            <person name="Labutti K."/>
            <person name="Kuo R."/>
            <person name="Ohm R.A."/>
            <person name="Bhattacharya S.S."/>
            <person name="Shirouzu T."/>
            <person name="Yoshinaga Y."/>
            <person name="Martin F.M."/>
            <person name="Grigoriev I.V."/>
            <person name="Hibbett D.S."/>
        </authorList>
    </citation>
    <scope>NUCLEOTIDE SEQUENCE [LARGE SCALE GENOMIC DNA]</scope>
    <source>
        <strain evidence="3 4">CBS 109695</strain>
    </source>
</reference>
<organism evidence="3 4">
    <name type="scientific">Athelia psychrophila</name>
    <dbReference type="NCBI Taxonomy" id="1759441"/>
    <lineage>
        <taxon>Eukaryota</taxon>
        <taxon>Fungi</taxon>
        <taxon>Dikarya</taxon>
        <taxon>Basidiomycota</taxon>
        <taxon>Agaricomycotina</taxon>
        <taxon>Agaricomycetes</taxon>
        <taxon>Agaricomycetidae</taxon>
        <taxon>Atheliales</taxon>
        <taxon>Atheliaceae</taxon>
        <taxon>Athelia</taxon>
    </lineage>
</organism>
<accession>A0A166RG26</accession>
<feature type="compositionally biased region" description="Low complexity" evidence="1">
    <location>
        <begin position="592"/>
        <end position="602"/>
    </location>
</feature>
<dbReference type="Pfam" id="PF07393">
    <property type="entry name" value="Sec10_HB"/>
    <property type="match status" value="1"/>
</dbReference>
<proteinExistence type="predicted"/>
<evidence type="ECO:0000313" key="4">
    <source>
        <dbReference type="Proteomes" id="UP000076532"/>
    </source>
</evidence>
<dbReference type="InterPro" id="IPR009976">
    <property type="entry name" value="Sec10-like"/>
</dbReference>
<evidence type="ECO:0000313" key="3">
    <source>
        <dbReference type="EMBL" id="KZP28233.1"/>
    </source>
</evidence>
<dbReference type="PANTHER" id="PTHR12100">
    <property type="entry name" value="SEC10"/>
    <property type="match status" value="1"/>
</dbReference>
<sequence>MDRFSPLEPVRLYAPPPPPPSTTRSLFSSAKPQPAPAAPRTRSHTVLQPTIGRLPIDLHLLVLTFLPVPDLPAYARCSRATAGLARDDRVWALRWAALAVERCAFQPVLDTLEAQAQTQADSENRARAKAKEQDAADADDEFGEFAEAGAGSGAGFAQSLSFASPAHPRAQTKYQRAHALLTPLAASLAPTAPSVRAQAQTLHLLARFLSPQIQPLREWRAQRSLLRAATDRFLAHVLGALREHGARAVRVFPPRAGVLLAFAERLAGDVVAEYVTPLLTKAREVSNEAYLTAAAASFSMVWAMVDVLVEVGKVAPGSEPGDAAAATGEGQVGRERAEDVVYRMFEVNMDEYLDEEVESLKAAFDGIVKAWSKSTTPHTRFLASQNPALIKRTVLASFADILLLPVTIVPRTITSVGAALTTGGSAAVQGIAMLNPQRWGAGAGAGSAYARGTHDDDEDEEEEEVLEKAQEKGEGDVVFAIGDDDDDDEPGEKRASTTAAPKKKPAAAGTFELLLSLDVALELIHADRESLTRAATFAGYPGHYGHRVHDAIEEIFVLLLQALGARHVAPGFAQATAQMLEWKPAEHDGDAAEAGETGAAENGTGGEKGAGGPGGVAPLVQFFELVHIGDTIQSMVQVYFDKEMAPHIDRTDFLHPVVREKKRFEDALDDAVAAGLNAGTAVLMQQVEHVVITLTPPRAYYPPDDEPLELGPTRGCRAAIACLEVHCRLLKGSAGKEVLEVFYQEVGIRLIAILHKHIKRQIISLNGGFQVIADLNTYHAFIASLKVPQITSDFSHLKMLGHVYVVEDAKDLAQIVRDVTRYGGAYRPEDIYEFIQRRSDWKKIEKTVDKTMYNLSFKEDCVVC</sequence>
<protein>
    <recommendedName>
        <fullName evidence="2">F-box domain-containing protein</fullName>
    </recommendedName>
</protein>
<feature type="domain" description="F-box" evidence="2">
    <location>
        <begin position="48"/>
        <end position="94"/>
    </location>
</feature>
<dbReference type="SUPFAM" id="SSF81383">
    <property type="entry name" value="F-box domain"/>
    <property type="match status" value="1"/>
</dbReference>
<dbReference type="Proteomes" id="UP000076532">
    <property type="component" value="Unassembled WGS sequence"/>
</dbReference>
<dbReference type="PANTHER" id="PTHR12100:SF1">
    <property type="entry name" value="RECYCLIN-1"/>
    <property type="match status" value="1"/>
</dbReference>
<gene>
    <name evidence="3" type="ORF">FIBSPDRAFT_947817</name>
</gene>
<dbReference type="EMBL" id="KV417504">
    <property type="protein sequence ID" value="KZP28233.1"/>
    <property type="molecule type" value="Genomic_DNA"/>
</dbReference>
<feature type="region of interest" description="Disordered" evidence="1">
    <location>
        <begin position="476"/>
        <end position="503"/>
    </location>
</feature>
<feature type="region of interest" description="Disordered" evidence="1">
    <location>
        <begin position="120"/>
        <end position="139"/>
    </location>
</feature>
<dbReference type="InterPro" id="IPR048627">
    <property type="entry name" value="Sec10_HB"/>
</dbReference>
<dbReference type="Pfam" id="PF00646">
    <property type="entry name" value="F-box"/>
    <property type="match status" value="1"/>
</dbReference>
<dbReference type="AlphaFoldDB" id="A0A166RG26"/>
<feature type="region of interest" description="Disordered" evidence="1">
    <location>
        <begin position="586"/>
        <end position="611"/>
    </location>
</feature>
<dbReference type="OrthoDB" id="5554140at2759"/>
<dbReference type="InterPro" id="IPR001810">
    <property type="entry name" value="F-box_dom"/>
</dbReference>
<name>A0A166RG26_9AGAM</name>
<keyword evidence="4" id="KW-1185">Reference proteome</keyword>
<evidence type="ECO:0000259" key="2">
    <source>
        <dbReference type="PROSITE" id="PS50181"/>
    </source>
</evidence>
<feature type="region of interest" description="Disordered" evidence="1">
    <location>
        <begin position="1"/>
        <end position="44"/>
    </location>
</feature>
<evidence type="ECO:0000256" key="1">
    <source>
        <dbReference type="SAM" id="MobiDB-lite"/>
    </source>
</evidence>
<dbReference type="PROSITE" id="PS50181">
    <property type="entry name" value="FBOX"/>
    <property type="match status" value="1"/>
</dbReference>
<dbReference type="GO" id="GO:0000145">
    <property type="term" value="C:exocyst"/>
    <property type="evidence" value="ECO:0007669"/>
    <property type="project" value="TreeGrafter"/>
</dbReference>
<feature type="compositionally biased region" description="Basic and acidic residues" evidence="1">
    <location>
        <begin position="122"/>
        <end position="134"/>
    </location>
</feature>
<dbReference type="InterPro" id="IPR036047">
    <property type="entry name" value="F-box-like_dom_sf"/>
</dbReference>
<dbReference type="STRING" id="436010.A0A166RG26"/>